<protein>
    <recommendedName>
        <fullName evidence="1">Condensation domain-containing protein</fullName>
    </recommendedName>
</protein>
<evidence type="ECO:0000259" key="1">
    <source>
        <dbReference type="Pfam" id="PF00668"/>
    </source>
</evidence>
<dbReference type="SUPFAM" id="SSF52777">
    <property type="entry name" value="CoA-dependent acyltransferases"/>
    <property type="match status" value="2"/>
</dbReference>
<dbReference type="Pfam" id="PF00668">
    <property type="entry name" value="Condensation"/>
    <property type="match status" value="1"/>
</dbReference>
<sequence>MNHTQLDHHYTRPLTSWERMLNLSPYSIVSMVARINGKVTEEMVNNAVKKVQQRHTLLRTKILIDKKNTPWFSSKDVEDIPIEVIDRSNDETWIKVYDDACRFPFDFDKRPAIRFYLLKSEDVSDLLIFCHHIICDGISLAYLARDLMECLGNPTSDLSILPDPIPLTKENIPEDQQLSGFIQKIMTKINLKWEAEKIGFDQEDYLNVHKVYWENYHHKSISIELDEAQTALLIKKCKQENVSVNSALSAAFIGAQSNYKELKSGLSITGVGVNLRNKLTPPEGEGMGFYAGAVNIKFKYNSKKNFWENARTFHKTAKKMYTTKNFFKDPKTFAVLEPSLMEARHMKLLGGLVPADFSRYEKLSDFHKREDTLQKLLKRSKADTLDKIVMGTAVTNLTRLNFPQKYGDLELDRLIMQPGGAFPLATVNLVIGVVTCSNKMSILLEFAEEQLATKIALDIKKMALKNLLA</sequence>
<dbReference type="Gene3D" id="3.30.559.30">
    <property type="entry name" value="Nonribosomal peptide synthetase, condensation domain"/>
    <property type="match status" value="1"/>
</dbReference>
<dbReference type="InterPro" id="IPR052058">
    <property type="entry name" value="Alcohol_O-acetyltransferase"/>
</dbReference>
<dbReference type="InterPro" id="IPR001242">
    <property type="entry name" value="Condensation_dom"/>
</dbReference>
<dbReference type="PANTHER" id="PTHR28037">
    <property type="entry name" value="ALCOHOL O-ACETYLTRANSFERASE 1-RELATED"/>
    <property type="match status" value="1"/>
</dbReference>
<evidence type="ECO:0000313" key="3">
    <source>
        <dbReference type="Proteomes" id="UP001208689"/>
    </source>
</evidence>
<name>A0ABY6HLV5_9ARCH</name>
<reference evidence="2" key="1">
    <citation type="submission" date="2022-09" db="EMBL/GenBank/DDBJ databases">
        <title>Actin cytoskeleton and complex cell architecture in an #Asgard archaeon.</title>
        <authorList>
            <person name="Ponce Toledo R.I."/>
            <person name="Schleper C."/>
            <person name="Rodrigues Oliveira T."/>
            <person name="Wollweber F."/>
            <person name="Xu J."/>
            <person name="Rittmann S."/>
            <person name="Klingl A."/>
            <person name="Pilhofer M."/>
        </authorList>
    </citation>
    <scope>NUCLEOTIDE SEQUENCE</scope>
    <source>
        <strain evidence="2">B-35</strain>
    </source>
</reference>
<dbReference type="Gene3D" id="3.30.559.10">
    <property type="entry name" value="Chloramphenicol acetyltransferase-like domain"/>
    <property type="match status" value="1"/>
</dbReference>
<accession>A0ABY6HLV5</accession>
<dbReference type="PANTHER" id="PTHR28037:SF1">
    <property type="entry name" value="ALCOHOL O-ACETYLTRANSFERASE 1-RELATED"/>
    <property type="match status" value="1"/>
</dbReference>
<dbReference type="InterPro" id="IPR023213">
    <property type="entry name" value="CAT-like_dom_sf"/>
</dbReference>
<organism evidence="2 3">
    <name type="scientific">Candidatus Lokiarchaeum ossiferum</name>
    <dbReference type="NCBI Taxonomy" id="2951803"/>
    <lineage>
        <taxon>Archaea</taxon>
        <taxon>Promethearchaeati</taxon>
        <taxon>Promethearchaeota</taxon>
        <taxon>Promethearchaeia</taxon>
        <taxon>Promethearchaeales</taxon>
        <taxon>Promethearchaeaceae</taxon>
        <taxon>Candidatus Lokiarchaeum</taxon>
    </lineage>
</organism>
<proteinExistence type="predicted"/>
<evidence type="ECO:0000313" key="2">
    <source>
        <dbReference type="EMBL" id="UYP44360.1"/>
    </source>
</evidence>
<dbReference type="Proteomes" id="UP001208689">
    <property type="component" value="Chromosome"/>
</dbReference>
<keyword evidence="3" id="KW-1185">Reference proteome</keyword>
<feature type="domain" description="Condensation" evidence="1">
    <location>
        <begin position="27"/>
        <end position="324"/>
    </location>
</feature>
<dbReference type="EMBL" id="CP104013">
    <property type="protein sequence ID" value="UYP44360.1"/>
    <property type="molecule type" value="Genomic_DNA"/>
</dbReference>
<gene>
    <name evidence="2" type="ORF">NEF87_000645</name>
</gene>